<feature type="compositionally biased region" description="Polar residues" evidence="1">
    <location>
        <begin position="1"/>
        <end position="12"/>
    </location>
</feature>
<feature type="region of interest" description="Disordered" evidence="1">
    <location>
        <begin position="1"/>
        <end position="34"/>
    </location>
</feature>
<proteinExistence type="predicted"/>
<evidence type="ECO:0000313" key="3">
    <source>
        <dbReference type="Proteomes" id="UP000234323"/>
    </source>
</evidence>
<feature type="compositionally biased region" description="Low complexity" evidence="1">
    <location>
        <begin position="13"/>
        <end position="23"/>
    </location>
</feature>
<dbReference type="VEuPathDB" id="FungiDB:RhiirFUN_023270"/>
<dbReference type="AlphaFoldDB" id="A0A2I1FZ96"/>
<name>A0A2I1FZ96_9GLOM</name>
<dbReference type="EMBL" id="LLXI01000072">
    <property type="protein sequence ID" value="PKY39700.1"/>
    <property type="molecule type" value="Genomic_DNA"/>
</dbReference>
<gene>
    <name evidence="2" type="ORF">RhiirA4_527220</name>
</gene>
<feature type="compositionally biased region" description="Polar residues" evidence="1">
    <location>
        <begin position="183"/>
        <end position="196"/>
    </location>
</feature>
<comment type="caution">
    <text evidence="2">The sequence shown here is derived from an EMBL/GenBank/DDBJ whole genome shotgun (WGS) entry which is preliminary data.</text>
</comment>
<organism evidence="2 3">
    <name type="scientific">Rhizophagus irregularis</name>
    <dbReference type="NCBI Taxonomy" id="588596"/>
    <lineage>
        <taxon>Eukaryota</taxon>
        <taxon>Fungi</taxon>
        <taxon>Fungi incertae sedis</taxon>
        <taxon>Mucoromycota</taxon>
        <taxon>Glomeromycotina</taxon>
        <taxon>Glomeromycetes</taxon>
        <taxon>Glomerales</taxon>
        <taxon>Glomeraceae</taxon>
        <taxon>Rhizophagus</taxon>
    </lineage>
</organism>
<reference evidence="2 3" key="1">
    <citation type="submission" date="2015-10" db="EMBL/GenBank/DDBJ databases">
        <title>Genome analyses suggest a sexual origin of heterokaryosis in a supposedly ancient asexual fungus.</title>
        <authorList>
            <person name="Ropars J."/>
            <person name="Sedzielewska K."/>
            <person name="Noel J."/>
            <person name="Charron P."/>
            <person name="Farinelli L."/>
            <person name="Marton T."/>
            <person name="Kruger M."/>
            <person name="Pelin A."/>
            <person name="Brachmann A."/>
            <person name="Corradi N."/>
        </authorList>
    </citation>
    <scope>NUCLEOTIDE SEQUENCE [LARGE SCALE GENOMIC DNA]</scope>
    <source>
        <strain evidence="2 3">A4</strain>
    </source>
</reference>
<evidence type="ECO:0000256" key="1">
    <source>
        <dbReference type="SAM" id="MobiDB-lite"/>
    </source>
</evidence>
<keyword evidence="3" id="KW-1185">Reference proteome</keyword>
<feature type="region of interest" description="Disordered" evidence="1">
    <location>
        <begin position="183"/>
        <end position="216"/>
    </location>
</feature>
<dbReference type="Proteomes" id="UP000234323">
    <property type="component" value="Unassembled WGS sequence"/>
</dbReference>
<dbReference type="VEuPathDB" id="FungiDB:RhiirA1_516658"/>
<evidence type="ECO:0000313" key="2">
    <source>
        <dbReference type="EMBL" id="PKY39700.1"/>
    </source>
</evidence>
<sequence>MDCSNLSMGQTGNNSINNSNSISPAPQNNTSEFYLPLPNDTRIYHVTYTELNSTEIARRLNNGIDLSNIPNHRLPYHYNVQRLIRQEIIQQSVDYQQNTIPRQSFDTMDIQPIFQEHPDDNAYDASSIPSIQQSLDYRQEAVPQQPFDTMDAQPIYQACEQPFDYQQDAIPQQSFDTMDIQPNFQEYSNNNANNAFSVPPNSPEYGYDGVQSHQNN</sequence>
<dbReference type="VEuPathDB" id="FungiDB:FUN_003598"/>
<accession>A0A2I1FZ96</accession>
<protein>
    <submittedName>
        <fullName evidence="2">Uncharacterized protein</fullName>
    </submittedName>
</protein>